<dbReference type="Proteomes" id="UP001157418">
    <property type="component" value="Unassembled WGS sequence"/>
</dbReference>
<protein>
    <recommendedName>
        <fullName evidence="4">Prolamin-like domain-containing protein</fullName>
    </recommendedName>
</protein>
<accession>A0AAU9LB29</accession>
<dbReference type="EMBL" id="CAKMRJ010000001">
    <property type="protein sequence ID" value="CAH1412674.1"/>
    <property type="molecule type" value="Genomic_DNA"/>
</dbReference>
<evidence type="ECO:0000313" key="2">
    <source>
        <dbReference type="EMBL" id="CAH1412674.1"/>
    </source>
</evidence>
<organism evidence="2 3">
    <name type="scientific">Lactuca virosa</name>
    <dbReference type="NCBI Taxonomy" id="75947"/>
    <lineage>
        <taxon>Eukaryota</taxon>
        <taxon>Viridiplantae</taxon>
        <taxon>Streptophyta</taxon>
        <taxon>Embryophyta</taxon>
        <taxon>Tracheophyta</taxon>
        <taxon>Spermatophyta</taxon>
        <taxon>Magnoliopsida</taxon>
        <taxon>eudicotyledons</taxon>
        <taxon>Gunneridae</taxon>
        <taxon>Pentapetalae</taxon>
        <taxon>asterids</taxon>
        <taxon>campanulids</taxon>
        <taxon>Asterales</taxon>
        <taxon>Asteraceae</taxon>
        <taxon>Cichorioideae</taxon>
        <taxon>Cichorieae</taxon>
        <taxon>Lactucinae</taxon>
        <taxon>Lactuca</taxon>
    </lineage>
</organism>
<dbReference type="AlphaFoldDB" id="A0AAU9LB29"/>
<comment type="caution">
    <text evidence="2">The sequence shown here is derived from an EMBL/GenBank/DDBJ whole genome shotgun (WGS) entry which is preliminary data.</text>
</comment>
<sequence>MNKVQIFIAVVLASSAIAMAEQPLDQEIDELFKWPSLTHHYDSLSFFKKFQCGASIHKVYSCLRLSFLKFNTQNFQLLHVATDCCASIRDFRERCSDGKIGQFESFLFPPLLFKQCIAGDAAAPGPAPAAAAGPAADIEV</sequence>
<feature type="chain" id="PRO_5043751043" description="Prolamin-like domain-containing protein" evidence="1">
    <location>
        <begin position="21"/>
        <end position="140"/>
    </location>
</feature>
<evidence type="ECO:0008006" key="4">
    <source>
        <dbReference type="Google" id="ProtNLM"/>
    </source>
</evidence>
<feature type="signal peptide" evidence="1">
    <location>
        <begin position="1"/>
        <end position="20"/>
    </location>
</feature>
<keyword evidence="3" id="KW-1185">Reference proteome</keyword>
<keyword evidence="1" id="KW-0732">Signal</keyword>
<proteinExistence type="predicted"/>
<reference evidence="2 3" key="1">
    <citation type="submission" date="2022-01" db="EMBL/GenBank/DDBJ databases">
        <authorList>
            <person name="Xiong W."/>
            <person name="Schranz E."/>
        </authorList>
    </citation>
    <scope>NUCLEOTIDE SEQUENCE [LARGE SCALE GENOMIC DNA]</scope>
</reference>
<evidence type="ECO:0000256" key="1">
    <source>
        <dbReference type="SAM" id="SignalP"/>
    </source>
</evidence>
<gene>
    <name evidence="2" type="ORF">LVIROSA_LOCUS673</name>
</gene>
<name>A0AAU9LB29_9ASTR</name>
<evidence type="ECO:0000313" key="3">
    <source>
        <dbReference type="Proteomes" id="UP001157418"/>
    </source>
</evidence>